<name>A0A1I6QQC8_9EURY</name>
<evidence type="ECO:0000256" key="1">
    <source>
        <dbReference type="SAM" id="Phobius"/>
    </source>
</evidence>
<dbReference type="EMBL" id="FOZS01000001">
    <property type="protein sequence ID" value="SFS54701.1"/>
    <property type="molecule type" value="Genomic_DNA"/>
</dbReference>
<accession>A0A1I6QQC8</accession>
<keyword evidence="1" id="KW-0472">Membrane</keyword>
<keyword evidence="1" id="KW-0812">Transmembrane</keyword>
<proteinExistence type="predicted"/>
<evidence type="ECO:0000313" key="3">
    <source>
        <dbReference type="Proteomes" id="UP000199199"/>
    </source>
</evidence>
<evidence type="ECO:0000313" key="2">
    <source>
        <dbReference type="EMBL" id="SFS54701.1"/>
    </source>
</evidence>
<reference evidence="3" key="1">
    <citation type="submission" date="2016-10" db="EMBL/GenBank/DDBJ databases">
        <authorList>
            <person name="Varghese N."/>
            <person name="Submissions S."/>
        </authorList>
    </citation>
    <scope>NUCLEOTIDE SEQUENCE [LARGE SCALE GENOMIC DNA]</scope>
    <source>
        <strain evidence="3">DSM 22427</strain>
    </source>
</reference>
<feature type="transmembrane region" description="Helical" evidence="1">
    <location>
        <begin position="33"/>
        <end position="53"/>
    </location>
</feature>
<sequence>MQFDDLNLNPSRVTRLVGSIVAIFIALRLTDDFFTGLGVAVVLVIVLDIPWSLHNRYVARDK</sequence>
<dbReference type="Proteomes" id="UP000199199">
    <property type="component" value="Unassembled WGS sequence"/>
</dbReference>
<dbReference type="AlphaFoldDB" id="A0A1I6QQC8"/>
<gene>
    <name evidence="2" type="ORF">SAMN04488556_1452</name>
</gene>
<organism evidence="2 3">
    <name type="scientific">Halostagnicola kamekurae</name>
    <dbReference type="NCBI Taxonomy" id="619731"/>
    <lineage>
        <taxon>Archaea</taxon>
        <taxon>Methanobacteriati</taxon>
        <taxon>Methanobacteriota</taxon>
        <taxon>Stenosarchaea group</taxon>
        <taxon>Halobacteria</taxon>
        <taxon>Halobacteriales</taxon>
        <taxon>Natrialbaceae</taxon>
        <taxon>Halostagnicola</taxon>
    </lineage>
</organism>
<feature type="transmembrane region" description="Helical" evidence="1">
    <location>
        <begin position="12"/>
        <end position="27"/>
    </location>
</feature>
<keyword evidence="3" id="KW-1185">Reference proteome</keyword>
<protein>
    <submittedName>
        <fullName evidence="2">Uncharacterized protein</fullName>
    </submittedName>
</protein>
<keyword evidence="1" id="KW-1133">Transmembrane helix</keyword>